<keyword evidence="5 6" id="KW-0472">Membrane</keyword>
<keyword evidence="9" id="KW-1185">Reference proteome</keyword>
<feature type="domain" description="Cytochrome b561 bacterial/Ni-hydrogenase" evidence="7">
    <location>
        <begin position="9"/>
        <end position="181"/>
    </location>
</feature>
<accession>A0ABP8GCE1</accession>
<dbReference type="RefSeq" id="WP_345245219.1">
    <property type="nucleotide sequence ID" value="NZ_BAABFO010000001.1"/>
</dbReference>
<keyword evidence="4 6" id="KW-1133">Transmembrane helix</keyword>
<evidence type="ECO:0000256" key="5">
    <source>
        <dbReference type="ARBA" id="ARBA00023136"/>
    </source>
</evidence>
<dbReference type="SUPFAM" id="SSF81342">
    <property type="entry name" value="Transmembrane di-heme cytochromes"/>
    <property type="match status" value="1"/>
</dbReference>
<feature type="transmembrane region" description="Helical" evidence="6">
    <location>
        <begin position="97"/>
        <end position="119"/>
    </location>
</feature>
<evidence type="ECO:0000256" key="1">
    <source>
        <dbReference type="ARBA" id="ARBA00004651"/>
    </source>
</evidence>
<feature type="transmembrane region" description="Helical" evidence="6">
    <location>
        <begin position="44"/>
        <end position="62"/>
    </location>
</feature>
<keyword evidence="2" id="KW-1003">Cell membrane</keyword>
<name>A0ABP8GCE1_9BURK</name>
<evidence type="ECO:0000313" key="8">
    <source>
        <dbReference type="EMBL" id="GAA4321639.1"/>
    </source>
</evidence>
<gene>
    <name evidence="8" type="ORF">GCM10023144_01020</name>
</gene>
<dbReference type="InterPro" id="IPR016174">
    <property type="entry name" value="Di-haem_cyt_TM"/>
</dbReference>
<dbReference type="PANTHER" id="PTHR30485">
    <property type="entry name" value="NI/FE-HYDROGENASE 1 B-TYPE CYTOCHROME SUBUNIT"/>
    <property type="match status" value="1"/>
</dbReference>
<dbReference type="Proteomes" id="UP001501671">
    <property type="component" value="Unassembled WGS sequence"/>
</dbReference>
<keyword evidence="3 6" id="KW-0812">Transmembrane</keyword>
<sequence length="228" mass="24497">MPSPAKIRVWDLPTRIFHWLLVICVVGAFVTIKVGGLWVDYHMLFGYAVLGLILFRLVWGLAGDEHSRFAGFVRGPRAIAAYLRGDPAARSPGHNPLGALSVLAMLALLGWQAATGLFANDGVLSEGPLASRVGKELSDTITGLHKLDEWPILILVGLHVLAIVWYRVARRQKLTSAMITGDASAEEFGPQARPARDSAGVRLRAAVIAAIVAAVVYGIVSLRPAGFM</sequence>
<comment type="caution">
    <text evidence="8">The sequence shown here is derived from an EMBL/GenBank/DDBJ whole genome shotgun (WGS) entry which is preliminary data.</text>
</comment>
<dbReference type="Gene3D" id="1.20.950.20">
    <property type="entry name" value="Transmembrane di-heme cytochromes, Chain C"/>
    <property type="match status" value="1"/>
</dbReference>
<dbReference type="InterPro" id="IPR051542">
    <property type="entry name" value="Hydrogenase_cytochrome"/>
</dbReference>
<protein>
    <submittedName>
        <fullName evidence="8">Cytochrome b/b6 domain-containing protein</fullName>
    </submittedName>
</protein>
<evidence type="ECO:0000256" key="6">
    <source>
        <dbReference type="SAM" id="Phobius"/>
    </source>
</evidence>
<feature type="transmembrane region" description="Helical" evidence="6">
    <location>
        <begin position="201"/>
        <end position="220"/>
    </location>
</feature>
<feature type="transmembrane region" description="Helical" evidence="6">
    <location>
        <begin position="16"/>
        <end position="38"/>
    </location>
</feature>
<proteinExistence type="predicted"/>
<organism evidence="8 9">
    <name type="scientific">Pigmentiphaga soli</name>
    <dbReference type="NCBI Taxonomy" id="1007095"/>
    <lineage>
        <taxon>Bacteria</taxon>
        <taxon>Pseudomonadati</taxon>
        <taxon>Pseudomonadota</taxon>
        <taxon>Betaproteobacteria</taxon>
        <taxon>Burkholderiales</taxon>
        <taxon>Alcaligenaceae</taxon>
        <taxon>Pigmentiphaga</taxon>
    </lineage>
</organism>
<evidence type="ECO:0000259" key="7">
    <source>
        <dbReference type="Pfam" id="PF01292"/>
    </source>
</evidence>
<evidence type="ECO:0000256" key="4">
    <source>
        <dbReference type="ARBA" id="ARBA00022989"/>
    </source>
</evidence>
<evidence type="ECO:0000256" key="3">
    <source>
        <dbReference type="ARBA" id="ARBA00022692"/>
    </source>
</evidence>
<dbReference type="InterPro" id="IPR011577">
    <property type="entry name" value="Cyt_b561_bac/Ni-Hgenase"/>
</dbReference>
<evidence type="ECO:0000313" key="9">
    <source>
        <dbReference type="Proteomes" id="UP001501671"/>
    </source>
</evidence>
<feature type="transmembrane region" description="Helical" evidence="6">
    <location>
        <begin position="150"/>
        <end position="168"/>
    </location>
</feature>
<dbReference type="Pfam" id="PF01292">
    <property type="entry name" value="Ni_hydr_CYTB"/>
    <property type="match status" value="1"/>
</dbReference>
<reference evidence="9" key="1">
    <citation type="journal article" date="2019" name="Int. J. Syst. Evol. Microbiol.">
        <title>The Global Catalogue of Microorganisms (GCM) 10K type strain sequencing project: providing services to taxonomists for standard genome sequencing and annotation.</title>
        <authorList>
            <consortium name="The Broad Institute Genomics Platform"/>
            <consortium name="The Broad Institute Genome Sequencing Center for Infectious Disease"/>
            <person name="Wu L."/>
            <person name="Ma J."/>
        </authorList>
    </citation>
    <scope>NUCLEOTIDE SEQUENCE [LARGE SCALE GENOMIC DNA]</scope>
    <source>
        <strain evidence="9">JCM 17666</strain>
    </source>
</reference>
<evidence type="ECO:0000256" key="2">
    <source>
        <dbReference type="ARBA" id="ARBA00022475"/>
    </source>
</evidence>
<comment type="subcellular location">
    <subcellularLocation>
        <location evidence="1">Cell membrane</location>
        <topology evidence="1">Multi-pass membrane protein</topology>
    </subcellularLocation>
</comment>
<dbReference type="PANTHER" id="PTHR30485:SF2">
    <property type="entry name" value="BLL0597 PROTEIN"/>
    <property type="match status" value="1"/>
</dbReference>
<dbReference type="EMBL" id="BAABFO010000001">
    <property type="protein sequence ID" value="GAA4321639.1"/>
    <property type="molecule type" value="Genomic_DNA"/>
</dbReference>